<evidence type="ECO:0008006" key="2">
    <source>
        <dbReference type="Google" id="ProtNLM"/>
    </source>
</evidence>
<organism evidence="1">
    <name type="scientific">marine metagenome</name>
    <dbReference type="NCBI Taxonomy" id="408172"/>
    <lineage>
        <taxon>unclassified sequences</taxon>
        <taxon>metagenomes</taxon>
        <taxon>ecological metagenomes</taxon>
    </lineage>
</organism>
<dbReference type="Gene3D" id="3.90.550.10">
    <property type="entry name" value="Spore Coat Polysaccharide Biosynthesis Protein SpsA, Chain A"/>
    <property type="match status" value="1"/>
</dbReference>
<dbReference type="PANTHER" id="PTHR22572">
    <property type="entry name" value="SUGAR-1-PHOSPHATE GUANYL TRANSFERASE"/>
    <property type="match status" value="1"/>
</dbReference>
<proteinExistence type="predicted"/>
<sequence length="209" mass="23831">MLMIDDKPFVLHQLNLLEARGVKSVTLCLDYLSNKVTEYLDKKYTGNLNISFSFDGHAPLGTGGAVKKASKKIKTPFFVMYGDSYLDISFKEVAVSYAIKEGPLMVIFKNNGLFDRSNVHLTNRGIVYNKSNPNSQSRYIDYGLGIFEGNHLSAFENTFDLSLVYEQYSKQKALQYFLATKRFYEIGSHQGFKEAMVELPKKFKKIKQL</sequence>
<accession>A0A381U8P5</accession>
<dbReference type="InterPro" id="IPR050486">
    <property type="entry name" value="Mannose-1P_guanyltransferase"/>
</dbReference>
<dbReference type="AlphaFoldDB" id="A0A381U8P5"/>
<name>A0A381U8P5_9ZZZZ</name>
<evidence type="ECO:0000313" key="1">
    <source>
        <dbReference type="EMBL" id="SVA23918.1"/>
    </source>
</evidence>
<gene>
    <name evidence="1" type="ORF">METZ01_LOCUS76772</name>
</gene>
<reference evidence="1" key="1">
    <citation type="submission" date="2018-05" db="EMBL/GenBank/DDBJ databases">
        <authorList>
            <person name="Lanie J.A."/>
            <person name="Ng W.-L."/>
            <person name="Kazmierczak K.M."/>
            <person name="Andrzejewski T.M."/>
            <person name="Davidsen T.M."/>
            <person name="Wayne K.J."/>
            <person name="Tettelin H."/>
            <person name="Glass J.I."/>
            <person name="Rusch D."/>
            <person name="Podicherti R."/>
            <person name="Tsui H.-C.T."/>
            <person name="Winkler M.E."/>
        </authorList>
    </citation>
    <scope>NUCLEOTIDE SEQUENCE</scope>
</reference>
<protein>
    <recommendedName>
        <fullName evidence="2">Nucleotidyl transferase domain-containing protein</fullName>
    </recommendedName>
</protein>
<dbReference type="InterPro" id="IPR029044">
    <property type="entry name" value="Nucleotide-diphossugar_trans"/>
</dbReference>
<dbReference type="EMBL" id="UINC01005847">
    <property type="protein sequence ID" value="SVA23918.1"/>
    <property type="molecule type" value="Genomic_DNA"/>
</dbReference>
<dbReference type="SUPFAM" id="SSF53448">
    <property type="entry name" value="Nucleotide-diphospho-sugar transferases"/>
    <property type="match status" value="1"/>
</dbReference>